<dbReference type="EMBL" id="QJKJ01004189">
    <property type="protein sequence ID" value="RDX95169.1"/>
    <property type="molecule type" value="Genomic_DNA"/>
</dbReference>
<evidence type="ECO:0008006" key="3">
    <source>
        <dbReference type="Google" id="ProtNLM"/>
    </source>
</evidence>
<comment type="caution">
    <text evidence="1">The sequence shown here is derived from an EMBL/GenBank/DDBJ whole genome shotgun (WGS) entry which is preliminary data.</text>
</comment>
<feature type="non-terminal residue" evidence="1">
    <location>
        <position position="156"/>
    </location>
</feature>
<evidence type="ECO:0000313" key="1">
    <source>
        <dbReference type="EMBL" id="RDX95169.1"/>
    </source>
</evidence>
<proteinExistence type="predicted"/>
<name>A0A371GXF2_MUCPR</name>
<sequence>ATSHICCHLFLFYYTNLYNKFIILPNNSKIYVPAIGNVDLGLSLQLTHILFIPEFNILDSQPSMVIDRGPFDLIHCNIFGALIINLFIMFDTSIKVMRFDNAKELALIELLQDIGSQHQCSCPYRPEQNSMVERKPQHLLSVDRSLMFQAKVPIKF</sequence>
<keyword evidence="2" id="KW-1185">Reference proteome</keyword>
<protein>
    <recommendedName>
        <fullName evidence="3">Integrase catalytic domain-containing protein</fullName>
    </recommendedName>
</protein>
<feature type="non-terminal residue" evidence="1">
    <location>
        <position position="1"/>
    </location>
</feature>
<dbReference type="SUPFAM" id="SSF53098">
    <property type="entry name" value="Ribonuclease H-like"/>
    <property type="match status" value="1"/>
</dbReference>
<dbReference type="GO" id="GO:0003676">
    <property type="term" value="F:nucleic acid binding"/>
    <property type="evidence" value="ECO:0007669"/>
    <property type="project" value="InterPro"/>
</dbReference>
<dbReference type="Proteomes" id="UP000257109">
    <property type="component" value="Unassembled WGS sequence"/>
</dbReference>
<dbReference type="AlphaFoldDB" id="A0A371GXF2"/>
<accession>A0A371GXF2</accession>
<dbReference type="InterPro" id="IPR036397">
    <property type="entry name" value="RNaseH_sf"/>
</dbReference>
<dbReference type="InterPro" id="IPR012337">
    <property type="entry name" value="RNaseH-like_sf"/>
</dbReference>
<organism evidence="1 2">
    <name type="scientific">Mucuna pruriens</name>
    <name type="common">Velvet bean</name>
    <name type="synonym">Dolichos pruriens</name>
    <dbReference type="NCBI Taxonomy" id="157652"/>
    <lineage>
        <taxon>Eukaryota</taxon>
        <taxon>Viridiplantae</taxon>
        <taxon>Streptophyta</taxon>
        <taxon>Embryophyta</taxon>
        <taxon>Tracheophyta</taxon>
        <taxon>Spermatophyta</taxon>
        <taxon>Magnoliopsida</taxon>
        <taxon>eudicotyledons</taxon>
        <taxon>Gunneridae</taxon>
        <taxon>Pentapetalae</taxon>
        <taxon>rosids</taxon>
        <taxon>fabids</taxon>
        <taxon>Fabales</taxon>
        <taxon>Fabaceae</taxon>
        <taxon>Papilionoideae</taxon>
        <taxon>50 kb inversion clade</taxon>
        <taxon>NPAAA clade</taxon>
        <taxon>indigoferoid/millettioid clade</taxon>
        <taxon>Phaseoleae</taxon>
        <taxon>Mucuna</taxon>
    </lineage>
</organism>
<evidence type="ECO:0000313" key="2">
    <source>
        <dbReference type="Proteomes" id="UP000257109"/>
    </source>
</evidence>
<gene>
    <name evidence="1" type="ORF">CR513_22344</name>
</gene>
<reference evidence="1" key="1">
    <citation type="submission" date="2018-05" db="EMBL/GenBank/DDBJ databases">
        <title>Draft genome of Mucuna pruriens seed.</title>
        <authorList>
            <person name="Nnadi N.E."/>
            <person name="Vos R."/>
            <person name="Hasami M.H."/>
            <person name="Devisetty U.K."/>
            <person name="Aguiy J.C."/>
        </authorList>
    </citation>
    <scope>NUCLEOTIDE SEQUENCE [LARGE SCALE GENOMIC DNA]</scope>
    <source>
        <strain evidence="1">JCA_2017</strain>
    </source>
</reference>
<dbReference type="Gene3D" id="3.30.420.10">
    <property type="entry name" value="Ribonuclease H-like superfamily/Ribonuclease H"/>
    <property type="match status" value="1"/>
</dbReference>